<reference evidence="2" key="1">
    <citation type="submission" date="2018-08" db="EMBL/GenBank/DDBJ databases">
        <authorList>
            <person name="Blom J."/>
        </authorList>
    </citation>
    <scope>NUCLEOTIDE SEQUENCE [LARGE SCALE GENOMIC DNA]</scope>
    <source>
        <strain evidence="2">CCOS 865</strain>
    </source>
</reference>
<dbReference type="EMBL" id="UNOZ01000013">
    <property type="protein sequence ID" value="SYX89926.1"/>
    <property type="molecule type" value="Genomic_DNA"/>
</dbReference>
<dbReference type="RefSeq" id="WP_119140663.1">
    <property type="nucleotide sequence ID" value="NZ_CBCSFL010000026.1"/>
</dbReference>
<protein>
    <submittedName>
        <fullName evidence="1">Uncharacterized protein</fullName>
    </submittedName>
</protein>
<dbReference type="Proteomes" id="UP000263595">
    <property type="component" value="Unassembled WGS sequence"/>
</dbReference>
<organism evidence="1 2">
    <name type="scientific">Pseudomonas reidholzensis</name>
    <dbReference type="NCBI Taxonomy" id="1785162"/>
    <lineage>
        <taxon>Bacteria</taxon>
        <taxon>Pseudomonadati</taxon>
        <taxon>Pseudomonadota</taxon>
        <taxon>Gammaproteobacteria</taxon>
        <taxon>Pseudomonadales</taxon>
        <taxon>Pseudomonadaceae</taxon>
        <taxon>Pseudomonas</taxon>
    </lineage>
</organism>
<proteinExistence type="predicted"/>
<keyword evidence="2" id="KW-1185">Reference proteome</keyword>
<accession>A0A383RTV2</accession>
<dbReference type="AlphaFoldDB" id="A0A383RTV2"/>
<sequence length="68" mass="7483">MFSMTVGKTYKTKNGSKVTIEHDKGDFQYPFFGRIIGADGAIDRIAYFATNGSYDLRSASGYSIESEA</sequence>
<evidence type="ECO:0000313" key="1">
    <source>
        <dbReference type="EMBL" id="SYX89926.1"/>
    </source>
</evidence>
<gene>
    <name evidence="1" type="ORF">CCOS865_02192</name>
</gene>
<evidence type="ECO:0000313" key="2">
    <source>
        <dbReference type="Proteomes" id="UP000263595"/>
    </source>
</evidence>
<name>A0A383RTV2_9PSED</name>
<dbReference type="OrthoDB" id="9900723at2"/>